<dbReference type="PANTHER" id="PTHR13696">
    <property type="entry name" value="P-LOOP CONTAINING NUCLEOSIDE TRIPHOSPHATE HYDROLASE"/>
    <property type="match status" value="1"/>
</dbReference>
<evidence type="ECO:0000313" key="3">
    <source>
        <dbReference type="Proteomes" id="UP001155057"/>
    </source>
</evidence>
<evidence type="ECO:0000313" key="2">
    <source>
        <dbReference type="EMBL" id="MCS3711788.1"/>
    </source>
</evidence>
<dbReference type="InterPro" id="IPR002586">
    <property type="entry name" value="CobQ/CobB/MinD/ParA_Nub-bd_dom"/>
</dbReference>
<name>A0A9X2UV94_9BACT</name>
<proteinExistence type="predicted"/>
<dbReference type="Gene3D" id="3.40.50.300">
    <property type="entry name" value="P-loop containing nucleotide triphosphate hydrolases"/>
    <property type="match status" value="1"/>
</dbReference>
<dbReference type="Proteomes" id="UP001155057">
    <property type="component" value="Unassembled WGS sequence"/>
</dbReference>
<dbReference type="InterPro" id="IPR048089">
    <property type="entry name" value="McdA"/>
</dbReference>
<reference evidence="2" key="1">
    <citation type="submission" date="2022-08" db="EMBL/GenBank/DDBJ databases">
        <title>Genomic Encyclopedia of Type Strains, Phase V (KMG-V): Genome sequencing to study the core and pangenomes of soil and plant-associated prokaryotes.</title>
        <authorList>
            <person name="Whitman W."/>
        </authorList>
    </citation>
    <scope>NUCLEOTIDE SEQUENCE</scope>
    <source>
        <strain evidence="2">SP3049</strain>
    </source>
</reference>
<organism evidence="2 3">
    <name type="scientific">Salinibacter ruber</name>
    <dbReference type="NCBI Taxonomy" id="146919"/>
    <lineage>
        <taxon>Bacteria</taxon>
        <taxon>Pseudomonadati</taxon>
        <taxon>Rhodothermota</taxon>
        <taxon>Rhodothermia</taxon>
        <taxon>Rhodothermales</taxon>
        <taxon>Salinibacteraceae</taxon>
        <taxon>Salinibacter</taxon>
    </lineage>
</organism>
<comment type="caution">
    <text evidence="2">The sequence shown here is derived from an EMBL/GenBank/DDBJ whole genome shotgun (WGS) entry which is preliminary data.</text>
</comment>
<dbReference type="EMBL" id="JANUAE010000018">
    <property type="protein sequence ID" value="MCS3711788.1"/>
    <property type="molecule type" value="Genomic_DNA"/>
</dbReference>
<feature type="domain" description="CobQ/CobB/MinD/ParA nucleotide binding" evidence="1">
    <location>
        <begin position="6"/>
        <end position="144"/>
    </location>
</feature>
<dbReference type="PIRSF" id="PIRSF009320">
    <property type="entry name" value="Nuc_binding_HP_1000"/>
    <property type="match status" value="1"/>
</dbReference>
<accession>A0A9X2UV94</accession>
<dbReference type="InterPro" id="IPR027417">
    <property type="entry name" value="P-loop_NTPase"/>
</dbReference>
<dbReference type="CDD" id="cd02042">
    <property type="entry name" value="ParAB_family"/>
    <property type="match status" value="1"/>
</dbReference>
<dbReference type="PANTHER" id="PTHR13696:SF96">
    <property type="entry name" value="COBQ_COBB_MIND_PARA NUCLEOTIDE BINDING DOMAIN-CONTAINING PROTEIN"/>
    <property type="match status" value="1"/>
</dbReference>
<protein>
    <submittedName>
        <fullName evidence="2">Chromosome partitioning protein</fullName>
    </submittedName>
</protein>
<gene>
    <name evidence="2" type="ORF">GGP61_003423</name>
</gene>
<dbReference type="Pfam" id="PF01656">
    <property type="entry name" value="CbiA"/>
    <property type="match status" value="1"/>
</dbReference>
<dbReference type="AlphaFoldDB" id="A0A9X2UV94"/>
<evidence type="ECO:0000259" key="1">
    <source>
        <dbReference type="Pfam" id="PF01656"/>
    </source>
</evidence>
<dbReference type="InterPro" id="IPR050678">
    <property type="entry name" value="DNA_Partitioning_ATPase"/>
</dbReference>
<dbReference type="NCBIfam" id="NF041546">
    <property type="entry name" value="ParA_partition"/>
    <property type="match status" value="1"/>
</dbReference>
<dbReference type="SUPFAM" id="SSF52540">
    <property type="entry name" value="P-loop containing nucleoside triphosphate hydrolases"/>
    <property type="match status" value="1"/>
</dbReference>
<sequence length="212" mass="22767">MPTVVSVLNQKGGSGKSTLTTNLAHAFEMEGHSAEILDGDSQRTVTEWGKLASKAMPTVTPTTAPTVEEDAEAAPSSVVFIDGAPAHDTLNVRAMKLSDLVLIPVRASGPDVWSSEDLLGSIQTRRDQTGEPRAAFVVSQQIARTNLASEIGDVLDTYSLPTLEERTNHRVAYAEALSSGTTVLDMPGAKKAEDEIRRIAQQSLQLLRRTDE</sequence>
<dbReference type="RefSeq" id="WP_259088162.1">
    <property type="nucleotide sequence ID" value="NZ_JANTZP010000017.1"/>
</dbReference>